<gene>
    <name evidence="1" type="ORF">MLD38_003225</name>
</gene>
<evidence type="ECO:0000313" key="2">
    <source>
        <dbReference type="Proteomes" id="UP001057402"/>
    </source>
</evidence>
<accession>A0ACB9S1D6</accession>
<evidence type="ECO:0000313" key="1">
    <source>
        <dbReference type="EMBL" id="KAI4385170.1"/>
    </source>
</evidence>
<comment type="caution">
    <text evidence="1">The sequence shown here is derived from an EMBL/GenBank/DDBJ whole genome shotgun (WGS) entry which is preliminary data.</text>
</comment>
<proteinExistence type="predicted"/>
<sequence>MAFVNSRCALKDIPSLLSSGDRDFLIRRNGNQVQIQDLAGKIICLYFSDSLDGPCSRFTPVLCEVYEALSPGGDFEVIIVPSDKTEESFNKFLSTVPWLTIPSSDETTVKRLKDMFGVKTIPHITILDQMGNVLTRQGLSLIRDYGADAYPFTAERIDSLTQEEEVAKENQSLIPMLVSKSRDYLVPVSELVGKTIGLYFSVHGHRVSQEFTLKLIDYHARLQETVDDFEIVLVPLDNQEEDFRQGFKTIPWPAVPFGDKTCKRLSNYFEIRTLPTLTIIGRDGKTLNQNVAELIEEHGIEAYPFTTGKLLELGAVTKARMAAETLESVLTLSEHDFVINRTGSKIPISQLAGKNILLYFSAHWCPPCRAFLPKLTEAYNDIKNKDDTFEIIFISRDHDQASFDDYFSTMPWLAFPFGDPRHPFLLKKYRISGIPSAVVINPNGQTVTKEARALLTIYGAAAYPFTEDHLKPLDEELEGKAKSWPEKLRHEIHGQHELVRTRRYAFMCGECREAGFRWSFRCKPCNFDLHPSCCLKMDEEASENGGTRNDPKQGWTCEGDTCRKAPSSS</sequence>
<protein>
    <submittedName>
        <fullName evidence="1">Uncharacterized protein</fullName>
    </submittedName>
</protein>
<dbReference type="EMBL" id="CM042881">
    <property type="protein sequence ID" value="KAI4385170.1"/>
    <property type="molecule type" value="Genomic_DNA"/>
</dbReference>
<keyword evidence="2" id="KW-1185">Reference proteome</keyword>
<reference evidence="2" key="1">
    <citation type="journal article" date="2023" name="Front. Plant Sci.">
        <title>Chromosomal-level genome assembly of Melastoma candidum provides insights into trichome evolution.</title>
        <authorList>
            <person name="Zhong Y."/>
            <person name="Wu W."/>
            <person name="Sun C."/>
            <person name="Zou P."/>
            <person name="Liu Y."/>
            <person name="Dai S."/>
            <person name="Zhou R."/>
        </authorList>
    </citation>
    <scope>NUCLEOTIDE SEQUENCE [LARGE SCALE GENOMIC DNA]</scope>
</reference>
<name>A0ACB9S1D6_9MYRT</name>
<dbReference type="Proteomes" id="UP001057402">
    <property type="component" value="Chromosome 2"/>
</dbReference>
<organism evidence="1 2">
    <name type="scientific">Melastoma candidum</name>
    <dbReference type="NCBI Taxonomy" id="119954"/>
    <lineage>
        <taxon>Eukaryota</taxon>
        <taxon>Viridiplantae</taxon>
        <taxon>Streptophyta</taxon>
        <taxon>Embryophyta</taxon>
        <taxon>Tracheophyta</taxon>
        <taxon>Spermatophyta</taxon>
        <taxon>Magnoliopsida</taxon>
        <taxon>eudicotyledons</taxon>
        <taxon>Gunneridae</taxon>
        <taxon>Pentapetalae</taxon>
        <taxon>rosids</taxon>
        <taxon>malvids</taxon>
        <taxon>Myrtales</taxon>
        <taxon>Melastomataceae</taxon>
        <taxon>Melastomatoideae</taxon>
        <taxon>Melastomateae</taxon>
        <taxon>Melastoma</taxon>
    </lineage>
</organism>